<name>A0A6A4GS88_9AGAR</name>
<evidence type="ECO:0000313" key="2">
    <source>
        <dbReference type="Proteomes" id="UP000799118"/>
    </source>
</evidence>
<dbReference type="EMBL" id="ML769766">
    <property type="protein sequence ID" value="KAE9388014.1"/>
    <property type="molecule type" value="Genomic_DNA"/>
</dbReference>
<dbReference type="Proteomes" id="UP000799118">
    <property type="component" value="Unassembled WGS sequence"/>
</dbReference>
<accession>A0A6A4GS88</accession>
<keyword evidence="2" id="KW-1185">Reference proteome</keyword>
<proteinExistence type="predicted"/>
<gene>
    <name evidence="1" type="ORF">BT96DRAFT_450004</name>
</gene>
<sequence length="101" mass="11813">MPFLNTDRRNALQHLTLKVDVVQREPLMDPGQWDQWAVIDTMLSMKPQFVLLKTVVIMVTVFSRVSANFSTMKNVEESLSEWRNVVLSCMKGQYYLDVCWN</sequence>
<evidence type="ECO:0000313" key="1">
    <source>
        <dbReference type="EMBL" id="KAE9388014.1"/>
    </source>
</evidence>
<dbReference type="AlphaFoldDB" id="A0A6A4GS88"/>
<protein>
    <submittedName>
        <fullName evidence="1">Uncharacterized protein</fullName>
    </submittedName>
</protein>
<reference evidence="1" key="1">
    <citation type="journal article" date="2019" name="Environ. Microbiol.">
        <title>Fungal ecological strategies reflected in gene transcription - a case study of two litter decomposers.</title>
        <authorList>
            <person name="Barbi F."/>
            <person name="Kohler A."/>
            <person name="Barry K."/>
            <person name="Baskaran P."/>
            <person name="Daum C."/>
            <person name="Fauchery L."/>
            <person name="Ihrmark K."/>
            <person name="Kuo A."/>
            <person name="LaButti K."/>
            <person name="Lipzen A."/>
            <person name="Morin E."/>
            <person name="Grigoriev I.V."/>
            <person name="Henrissat B."/>
            <person name="Lindahl B."/>
            <person name="Martin F."/>
        </authorList>
    </citation>
    <scope>NUCLEOTIDE SEQUENCE</scope>
    <source>
        <strain evidence="1">JB14</strain>
    </source>
</reference>
<organism evidence="1 2">
    <name type="scientific">Gymnopus androsaceus JB14</name>
    <dbReference type="NCBI Taxonomy" id="1447944"/>
    <lineage>
        <taxon>Eukaryota</taxon>
        <taxon>Fungi</taxon>
        <taxon>Dikarya</taxon>
        <taxon>Basidiomycota</taxon>
        <taxon>Agaricomycotina</taxon>
        <taxon>Agaricomycetes</taxon>
        <taxon>Agaricomycetidae</taxon>
        <taxon>Agaricales</taxon>
        <taxon>Marasmiineae</taxon>
        <taxon>Omphalotaceae</taxon>
        <taxon>Gymnopus</taxon>
    </lineage>
</organism>